<protein>
    <submittedName>
        <fullName evidence="5">SDR family oxidoreductase</fullName>
    </submittedName>
</protein>
<comment type="similarity">
    <text evidence="1 3">Belongs to the short-chain dehydrogenases/reductases (SDR) family.</text>
</comment>
<dbReference type="SUPFAM" id="SSF51735">
    <property type="entry name" value="NAD(P)-binding Rossmann-fold domains"/>
    <property type="match status" value="1"/>
</dbReference>
<reference evidence="5 6" key="1">
    <citation type="submission" date="2021-03" db="EMBL/GenBank/DDBJ databases">
        <title>Paenibacillus artemisicola MWE-103 whole genome sequence.</title>
        <authorList>
            <person name="Ham Y.J."/>
        </authorList>
    </citation>
    <scope>NUCLEOTIDE SEQUENCE [LARGE SCALE GENOMIC DNA]</scope>
    <source>
        <strain evidence="5 6">MWE-103</strain>
    </source>
</reference>
<dbReference type="SMART" id="SM00822">
    <property type="entry name" value="PKS_KR"/>
    <property type="match status" value="1"/>
</dbReference>
<dbReference type="PRINTS" id="PR00081">
    <property type="entry name" value="GDHRDH"/>
</dbReference>
<accession>A0ABS3W3Q8</accession>
<evidence type="ECO:0000313" key="5">
    <source>
        <dbReference type="EMBL" id="MBO7742826.1"/>
    </source>
</evidence>
<dbReference type="InterPro" id="IPR020904">
    <property type="entry name" value="Sc_DH/Rdtase_CS"/>
</dbReference>
<dbReference type="Proteomes" id="UP000670947">
    <property type="component" value="Unassembled WGS sequence"/>
</dbReference>
<dbReference type="InterPro" id="IPR036291">
    <property type="entry name" value="NAD(P)-bd_dom_sf"/>
</dbReference>
<organism evidence="5 6">
    <name type="scientific">Paenibacillus artemisiicola</name>
    <dbReference type="NCBI Taxonomy" id="1172618"/>
    <lineage>
        <taxon>Bacteria</taxon>
        <taxon>Bacillati</taxon>
        <taxon>Bacillota</taxon>
        <taxon>Bacilli</taxon>
        <taxon>Bacillales</taxon>
        <taxon>Paenibacillaceae</taxon>
        <taxon>Paenibacillus</taxon>
    </lineage>
</organism>
<keyword evidence="6" id="KW-1185">Reference proteome</keyword>
<dbReference type="PROSITE" id="PS00061">
    <property type="entry name" value="ADH_SHORT"/>
    <property type="match status" value="1"/>
</dbReference>
<dbReference type="Gene3D" id="3.40.50.720">
    <property type="entry name" value="NAD(P)-binding Rossmann-like Domain"/>
    <property type="match status" value="1"/>
</dbReference>
<dbReference type="InterPro" id="IPR002347">
    <property type="entry name" value="SDR_fam"/>
</dbReference>
<keyword evidence="2" id="KW-0560">Oxidoreductase</keyword>
<evidence type="ECO:0000313" key="6">
    <source>
        <dbReference type="Proteomes" id="UP000670947"/>
    </source>
</evidence>
<dbReference type="EMBL" id="JAGGDJ010000001">
    <property type="protein sequence ID" value="MBO7742826.1"/>
    <property type="molecule type" value="Genomic_DNA"/>
</dbReference>
<dbReference type="PANTHER" id="PTHR43115:SF4">
    <property type="entry name" value="DEHYDROGENASE_REDUCTASE SDR FAMILY MEMBER 11"/>
    <property type="match status" value="1"/>
</dbReference>
<dbReference type="Pfam" id="PF00106">
    <property type="entry name" value="adh_short"/>
    <property type="match status" value="1"/>
</dbReference>
<feature type="domain" description="Ketoreductase" evidence="4">
    <location>
        <begin position="7"/>
        <end position="189"/>
    </location>
</feature>
<gene>
    <name evidence="5" type="ORF">I8J29_01370</name>
</gene>
<dbReference type="RefSeq" id="WP_208845792.1">
    <property type="nucleotide sequence ID" value="NZ_JAGGDJ010000001.1"/>
</dbReference>
<sequence>MDNIAGKVVVMTGASSGIGEAAAKRLAEKGARLVLAARREDRLKALADELVRLGGEAAFAVADVASAEDMRKTAALAMERYGRIDVLVNNAGIMPVSRLSELRVEDWDRMIDVNVKGVLHGIAAVLPIMREQRSGHIVNLSSTSGYAVSPTSVVYGATKFAVRAITDGLRQEESAASGIRATLVAPGLTETELLSGLTSPEARAIAERIKGLGMSPDRIADAIVYAIGQPDEASVSEIIVRPTALAM</sequence>
<dbReference type="PRINTS" id="PR00080">
    <property type="entry name" value="SDRFAMILY"/>
</dbReference>
<evidence type="ECO:0000259" key="4">
    <source>
        <dbReference type="SMART" id="SM00822"/>
    </source>
</evidence>
<evidence type="ECO:0000256" key="3">
    <source>
        <dbReference type="RuleBase" id="RU000363"/>
    </source>
</evidence>
<proteinExistence type="inferred from homology"/>
<comment type="caution">
    <text evidence="5">The sequence shown here is derived from an EMBL/GenBank/DDBJ whole genome shotgun (WGS) entry which is preliminary data.</text>
</comment>
<dbReference type="PIRSF" id="PIRSF000126">
    <property type="entry name" value="11-beta-HSD1"/>
    <property type="match status" value="1"/>
</dbReference>
<evidence type="ECO:0000256" key="1">
    <source>
        <dbReference type="ARBA" id="ARBA00006484"/>
    </source>
</evidence>
<dbReference type="PANTHER" id="PTHR43115">
    <property type="entry name" value="DEHYDROGENASE/REDUCTASE SDR FAMILY MEMBER 11"/>
    <property type="match status" value="1"/>
</dbReference>
<evidence type="ECO:0000256" key="2">
    <source>
        <dbReference type="ARBA" id="ARBA00023002"/>
    </source>
</evidence>
<name>A0ABS3W3Q8_9BACL</name>
<dbReference type="InterPro" id="IPR057326">
    <property type="entry name" value="KR_dom"/>
</dbReference>